<name>A0ABR7EFK7_9FIRM</name>
<keyword evidence="2" id="KW-1185">Reference proteome</keyword>
<protein>
    <recommendedName>
        <fullName evidence="3">Apea-like HEPN domain-containing protein</fullName>
    </recommendedName>
</protein>
<accession>A0ABR7EFK7</accession>
<reference evidence="1 2" key="1">
    <citation type="submission" date="2020-08" db="EMBL/GenBank/DDBJ databases">
        <title>Genome public.</title>
        <authorList>
            <person name="Liu C."/>
            <person name="Sun Q."/>
        </authorList>
    </citation>
    <scope>NUCLEOTIDE SEQUENCE [LARGE SCALE GENOMIC DNA]</scope>
    <source>
        <strain evidence="1 2">NSJ-35</strain>
    </source>
</reference>
<organism evidence="1 2">
    <name type="scientific">Christensenella tenuis</name>
    <dbReference type="NCBI Taxonomy" id="2763033"/>
    <lineage>
        <taxon>Bacteria</taxon>
        <taxon>Bacillati</taxon>
        <taxon>Bacillota</taxon>
        <taxon>Clostridia</taxon>
        <taxon>Christensenellales</taxon>
        <taxon>Christensenellaceae</taxon>
        <taxon>Christensenella</taxon>
    </lineage>
</organism>
<dbReference type="EMBL" id="JACOON010000003">
    <property type="protein sequence ID" value="MBC5647953.1"/>
    <property type="molecule type" value="Genomic_DNA"/>
</dbReference>
<sequence length="337" mass="39142">MNIKAEIMILHPLRYRAFGTKYYQQEWVTTTIKDMTEKFIQEINDGLTLPIAILKNNTVAKFKLDNRQTRIDWRDLGICTIDIDIDLEKVSNSFSDKEKKEFEEYNIDLQVITKELCCDEVKSYLYDFCVAFCLAYPGLFEFGSAEITLGEYKIPIGGCFSTVQEVYLQSVEQKWPEISVLSAKKVWKWINQKTNFRKGISETALDRALNALTYLFNPASYEDLLYCLMGIEAIFNSNQQYGIMEQIKTKCELLFGEIKNKKAISDMYNTRSRFIHGQLNFPSKFNPNDATDEFYKFISKDYKKTLDTASGILIASLQKYVINDASYLTTEMKLNFE</sequence>
<evidence type="ECO:0008006" key="3">
    <source>
        <dbReference type="Google" id="ProtNLM"/>
    </source>
</evidence>
<comment type="caution">
    <text evidence="1">The sequence shown here is derived from an EMBL/GenBank/DDBJ whole genome shotgun (WGS) entry which is preliminary data.</text>
</comment>
<gene>
    <name evidence="1" type="ORF">H8S18_06355</name>
</gene>
<dbReference type="RefSeq" id="WP_186857480.1">
    <property type="nucleotide sequence ID" value="NZ_JACOON010000003.1"/>
</dbReference>
<proteinExistence type="predicted"/>
<dbReference type="Proteomes" id="UP000606889">
    <property type="component" value="Unassembled WGS sequence"/>
</dbReference>
<evidence type="ECO:0000313" key="2">
    <source>
        <dbReference type="Proteomes" id="UP000606889"/>
    </source>
</evidence>
<evidence type="ECO:0000313" key="1">
    <source>
        <dbReference type="EMBL" id="MBC5647953.1"/>
    </source>
</evidence>